<accession>A0A844SN86</accession>
<keyword evidence="4" id="KW-0804">Transcription</keyword>
<dbReference type="PANTHER" id="PTHR11019:SF199">
    <property type="entry name" value="HTH-TYPE TRANSCRIPTIONAL REGULATOR NIMR"/>
    <property type="match status" value="1"/>
</dbReference>
<dbReference type="Pfam" id="PF12833">
    <property type="entry name" value="HTH_18"/>
    <property type="match status" value="1"/>
</dbReference>
<dbReference type="InterPro" id="IPR014710">
    <property type="entry name" value="RmlC-like_jellyroll"/>
</dbReference>
<dbReference type="SUPFAM" id="SSF51182">
    <property type="entry name" value="RmlC-like cupins"/>
    <property type="match status" value="1"/>
</dbReference>
<dbReference type="RefSeq" id="WP_157341467.1">
    <property type="nucleotide sequence ID" value="NZ_WQNF01000003.1"/>
</dbReference>
<evidence type="ECO:0000256" key="3">
    <source>
        <dbReference type="ARBA" id="ARBA00023125"/>
    </source>
</evidence>
<gene>
    <name evidence="6" type="ORF">GPL21_05115</name>
</gene>
<evidence type="ECO:0000259" key="5">
    <source>
        <dbReference type="PROSITE" id="PS01124"/>
    </source>
</evidence>
<comment type="caution">
    <text evidence="6">The sequence shown here is derived from an EMBL/GenBank/DDBJ whole genome shotgun (WGS) entry which is preliminary data.</text>
</comment>
<sequence length="264" mass="29338">MSLELSLRKFDAKKLKSPAIAMRVEVSDHKGEGPLQRHSQGQLVLALKGGVTCEVANSIWMVPPTCAVWVPGGMMHSIRATANARICFLFVKPGAAALPVECCTLSISPLIRELIQHLADLTQEFTIDSPAGRLVGVLLEQLVLMPIERLHLPMPQDRRIRKIAEMLSEDPADRSTFPTWASRVAMNERSLSRLMHRETGLSFGRWRRQLHLIVALRELSAGATVQEVSGALGYESVTAFITMFKKALGKPPGKYFADMQQSRW</sequence>
<dbReference type="PANTHER" id="PTHR11019">
    <property type="entry name" value="HTH-TYPE TRANSCRIPTIONAL REGULATOR NIMR"/>
    <property type="match status" value="1"/>
</dbReference>
<reference evidence="6 7" key="1">
    <citation type="submission" date="2019-12" db="EMBL/GenBank/DDBJ databases">
        <title>Draft genome sequences Bradyrhizobium cajani AMBPC1010, Bradyrhizobium pachyrhizi AMBPC1040 and Bradyrhizobium yuanmingense ALSPC3051, three plant growth promoting strains isolated from nodules of Cajanus cajan L. in Dominican Republic.</title>
        <authorList>
            <person name="Flores-Felix J.D."/>
            <person name="Araujo J."/>
            <person name="Diaz-Alcantara C."/>
            <person name="Gonzalez-Andres F."/>
            <person name="Velazquez E."/>
        </authorList>
    </citation>
    <scope>NUCLEOTIDE SEQUENCE [LARGE SCALE GENOMIC DNA]</scope>
    <source>
        <strain evidence="6 7">1040</strain>
    </source>
</reference>
<evidence type="ECO:0000256" key="4">
    <source>
        <dbReference type="ARBA" id="ARBA00023163"/>
    </source>
</evidence>
<dbReference type="CDD" id="cd06124">
    <property type="entry name" value="cupin_NimR-like_N"/>
    <property type="match status" value="1"/>
</dbReference>
<dbReference type="SUPFAM" id="SSF46689">
    <property type="entry name" value="Homeodomain-like"/>
    <property type="match status" value="1"/>
</dbReference>
<dbReference type="InterPro" id="IPR018060">
    <property type="entry name" value="HTH_AraC"/>
</dbReference>
<keyword evidence="1" id="KW-0678">Repressor</keyword>
<protein>
    <submittedName>
        <fullName evidence="6">Helix-turn-helix domain-containing protein</fullName>
    </submittedName>
</protein>
<feature type="domain" description="HTH araC/xylS-type" evidence="5">
    <location>
        <begin position="161"/>
        <end position="258"/>
    </location>
</feature>
<organism evidence="6 7">
    <name type="scientific">Bradyrhizobium pachyrhizi</name>
    <dbReference type="NCBI Taxonomy" id="280333"/>
    <lineage>
        <taxon>Bacteria</taxon>
        <taxon>Pseudomonadati</taxon>
        <taxon>Pseudomonadota</taxon>
        <taxon>Alphaproteobacteria</taxon>
        <taxon>Hyphomicrobiales</taxon>
        <taxon>Nitrobacteraceae</taxon>
        <taxon>Bradyrhizobium</taxon>
    </lineage>
</organism>
<evidence type="ECO:0000256" key="2">
    <source>
        <dbReference type="ARBA" id="ARBA00023015"/>
    </source>
</evidence>
<dbReference type="PROSITE" id="PS01124">
    <property type="entry name" value="HTH_ARAC_FAMILY_2"/>
    <property type="match status" value="1"/>
</dbReference>
<dbReference type="Gene3D" id="1.10.10.60">
    <property type="entry name" value="Homeodomain-like"/>
    <property type="match status" value="1"/>
</dbReference>
<dbReference type="GO" id="GO:0003700">
    <property type="term" value="F:DNA-binding transcription factor activity"/>
    <property type="evidence" value="ECO:0007669"/>
    <property type="project" value="InterPro"/>
</dbReference>
<evidence type="ECO:0000256" key="1">
    <source>
        <dbReference type="ARBA" id="ARBA00022491"/>
    </source>
</evidence>
<dbReference type="InterPro" id="IPR011051">
    <property type="entry name" value="RmlC_Cupin_sf"/>
</dbReference>
<dbReference type="FunFam" id="1.10.10.60:FF:000132">
    <property type="entry name" value="AraC family transcriptional regulator"/>
    <property type="match status" value="1"/>
</dbReference>
<dbReference type="GO" id="GO:0043565">
    <property type="term" value="F:sequence-specific DNA binding"/>
    <property type="evidence" value="ECO:0007669"/>
    <property type="project" value="InterPro"/>
</dbReference>
<name>A0A844SN86_9BRAD</name>
<proteinExistence type="predicted"/>
<keyword evidence="2" id="KW-0805">Transcription regulation</keyword>
<evidence type="ECO:0000313" key="7">
    <source>
        <dbReference type="Proteomes" id="UP000436468"/>
    </source>
</evidence>
<keyword evidence="7" id="KW-1185">Reference proteome</keyword>
<evidence type="ECO:0000313" key="6">
    <source>
        <dbReference type="EMBL" id="MVT64491.1"/>
    </source>
</evidence>
<keyword evidence="3" id="KW-0238">DNA-binding</keyword>
<dbReference type="EMBL" id="WQNF01000003">
    <property type="protein sequence ID" value="MVT64491.1"/>
    <property type="molecule type" value="Genomic_DNA"/>
</dbReference>
<dbReference type="SMART" id="SM00342">
    <property type="entry name" value="HTH_ARAC"/>
    <property type="match status" value="1"/>
</dbReference>
<dbReference type="Proteomes" id="UP000436468">
    <property type="component" value="Unassembled WGS sequence"/>
</dbReference>
<dbReference type="Gene3D" id="2.60.120.10">
    <property type="entry name" value="Jelly Rolls"/>
    <property type="match status" value="1"/>
</dbReference>
<dbReference type="InterPro" id="IPR009057">
    <property type="entry name" value="Homeodomain-like_sf"/>
</dbReference>
<dbReference type="AlphaFoldDB" id="A0A844SN86"/>